<protein>
    <recommendedName>
        <fullName evidence="11">ATP synthase subunit a</fullName>
    </recommendedName>
</protein>
<evidence type="ECO:0000313" key="13">
    <source>
        <dbReference type="EMBL" id="AGA63953.1"/>
    </source>
</evidence>
<feature type="transmembrane region" description="Helical" evidence="12">
    <location>
        <begin position="204"/>
        <end position="225"/>
    </location>
</feature>
<evidence type="ECO:0000256" key="7">
    <source>
        <dbReference type="ARBA" id="ARBA00022989"/>
    </source>
</evidence>
<evidence type="ECO:0000256" key="11">
    <source>
        <dbReference type="RuleBase" id="RU004450"/>
    </source>
</evidence>
<dbReference type="SUPFAM" id="SSF81336">
    <property type="entry name" value="F1F0 ATP synthase subunit A"/>
    <property type="match status" value="1"/>
</dbReference>
<dbReference type="PANTHER" id="PTHR11410:SF0">
    <property type="entry name" value="ATP SYNTHASE SUBUNIT A"/>
    <property type="match status" value="1"/>
</dbReference>
<comment type="similarity">
    <text evidence="2">Belongs to the ATPase A chain family.</text>
</comment>
<evidence type="ECO:0000256" key="2">
    <source>
        <dbReference type="ARBA" id="ARBA00006810"/>
    </source>
</evidence>
<keyword evidence="6" id="KW-0375">Hydrogen ion transport</keyword>
<evidence type="ECO:0000256" key="3">
    <source>
        <dbReference type="ARBA" id="ARBA00022448"/>
    </source>
</evidence>
<feature type="transmembrane region" description="Helical" evidence="12">
    <location>
        <begin position="15"/>
        <end position="32"/>
    </location>
</feature>
<dbReference type="CTD" id="4508"/>
<evidence type="ECO:0000256" key="12">
    <source>
        <dbReference type="SAM" id="Phobius"/>
    </source>
</evidence>
<feature type="transmembrane region" description="Helical" evidence="12">
    <location>
        <begin position="66"/>
        <end position="84"/>
    </location>
</feature>
<reference evidence="13" key="1">
    <citation type="journal article" date="2013" name="Mitochondrial DNA">
        <title>The complete mitochondrial genome of the pen shell Atrina pectinata (Mollusca: Bivalvia: Pinnidae):The first representative from the family Pinnidae.</title>
        <authorList>
            <person name="Yan J.K."/>
            <person name="Wu B."/>
            <person name="Yang A.G."/>
            <person name="Zhou L.Q."/>
            <person name="Liu Z.H."/>
        </authorList>
    </citation>
    <scope>NUCLEOTIDE SEQUENCE</scope>
</reference>
<feature type="transmembrane region" description="Helical" evidence="12">
    <location>
        <begin position="136"/>
        <end position="158"/>
    </location>
</feature>
<dbReference type="AlphaFoldDB" id="L0ER88"/>
<feature type="transmembrane region" description="Helical" evidence="12">
    <location>
        <begin position="96"/>
        <end position="116"/>
    </location>
</feature>
<evidence type="ECO:0000256" key="9">
    <source>
        <dbReference type="ARBA" id="ARBA00023136"/>
    </source>
</evidence>
<organism evidence="13">
    <name type="scientific">Atrina pectinata</name>
    <name type="common">Comb pen shell</name>
    <name type="synonym">Pinna pectinata</name>
    <dbReference type="NCBI Taxonomy" id="49198"/>
    <lineage>
        <taxon>Eukaryota</taxon>
        <taxon>Metazoa</taxon>
        <taxon>Spiralia</taxon>
        <taxon>Lophotrochozoa</taxon>
        <taxon>Mollusca</taxon>
        <taxon>Bivalvia</taxon>
        <taxon>Autobranchia</taxon>
        <taxon>Pteriomorphia</taxon>
        <taxon>Pterioida</taxon>
        <taxon>Pinnoidea</taxon>
        <taxon>Pinnidae</taxon>
        <taxon>Atrina</taxon>
    </lineage>
</organism>
<dbReference type="GO" id="GO:0005743">
    <property type="term" value="C:mitochondrial inner membrane"/>
    <property type="evidence" value="ECO:0007669"/>
    <property type="project" value="UniProtKB-SubCell"/>
</dbReference>
<dbReference type="NCBIfam" id="TIGR01131">
    <property type="entry name" value="ATP_synt_6_or_A"/>
    <property type="match status" value="1"/>
</dbReference>
<dbReference type="GO" id="GO:0045259">
    <property type="term" value="C:proton-transporting ATP synthase complex"/>
    <property type="evidence" value="ECO:0007669"/>
    <property type="project" value="UniProtKB-KW"/>
</dbReference>
<dbReference type="Gene3D" id="1.20.120.220">
    <property type="entry name" value="ATP synthase, F0 complex, subunit A"/>
    <property type="match status" value="1"/>
</dbReference>
<geneLocation type="mitochondrion" evidence="13"/>
<dbReference type="GO" id="GO:0046933">
    <property type="term" value="F:proton-transporting ATP synthase activity, rotational mechanism"/>
    <property type="evidence" value="ECO:0007669"/>
    <property type="project" value="TreeGrafter"/>
</dbReference>
<dbReference type="GeneID" id="14412060"/>
<keyword evidence="13" id="KW-0496">Mitochondrion</keyword>
<evidence type="ECO:0000256" key="1">
    <source>
        <dbReference type="ARBA" id="ARBA00004141"/>
    </source>
</evidence>
<proteinExistence type="inferred from homology"/>
<dbReference type="RefSeq" id="YP_007317427.1">
    <property type="nucleotide sequence ID" value="NC_020028.1"/>
</dbReference>
<keyword evidence="10" id="KW-0066">ATP synthesis</keyword>
<accession>L0ER88</accession>
<gene>
    <name evidence="13" type="primary">ATP6</name>
</gene>
<dbReference type="PRINTS" id="PR00123">
    <property type="entry name" value="ATPASEA"/>
</dbReference>
<dbReference type="InterPro" id="IPR000568">
    <property type="entry name" value="ATP_synth_F0_asu"/>
</dbReference>
<name>L0ER88_ATRPE</name>
<keyword evidence="4" id="KW-0138">CF(0)</keyword>
<dbReference type="PANTHER" id="PTHR11410">
    <property type="entry name" value="ATP SYNTHASE SUBUNIT A"/>
    <property type="match status" value="1"/>
</dbReference>
<feature type="transmembrane region" description="Helical" evidence="12">
    <location>
        <begin position="170"/>
        <end position="198"/>
    </location>
</feature>
<evidence type="ECO:0000256" key="4">
    <source>
        <dbReference type="ARBA" id="ARBA00022547"/>
    </source>
</evidence>
<keyword evidence="8" id="KW-0406">Ion transport</keyword>
<keyword evidence="9 12" id="KW-0472">Membrane</keyword>
<keyword evidence="5 12" id="KW-0812">Transmembrane</keyword>
<dbReference type="EMBL" id="KC153059">
    <property type="protein sequence ID" value="AGA63953.1"/>
    <property type="molecule type" value="Genomic_DNA"/>
</dbReference>
<sequence>MFGSLMGIFYEGSGWWPEVFFLLFFLPGFIFLSEYRGLVSVVSGVVGGLFFPLGKKLFDEKVGGMYVFPCLLMSTFLMVLFNCLMGTIPWSYPVMAHWSVTCTITVPLWFGLYFSCLRCGPVGFFADLVPKGVPELFGFVIFPIEIVSILCQILSLSVRMMLNMAFGFMIIHVLMSMLSSLVFGGGSLVGVVVMTVVAGGFLGVEFFVCMIQSGLLLGLLCMYSAKHPVSMGQ</sequence>
<dbReference type="InterPro" id="IPR045083">
    <property type="entry name" value="ATP_synth_F0_asu_bact/mt"/>
</dbReference>
<evidence type="ECO:0000256" key="5">
    <source>
        <dbReference type="ARBA" id="ARBA00022692"/>
    </source>
</evidence>
<dbReference type="InterPro" id="IPR035908">
    <property type="entry name" value="F0_ATP_A_sf"/>
</dbReference>
<evidence type="ECO:0000256" key="10">
    <source>
        <dbReference type="ARBA" id="ARBA00023310"/>
    </source>
</evidence>
<dbReference type="Pfam" id="PF00119">
    <property type="entry name" value="ATP-synt_A"/>
    <property type="match status" value="1"/>
</dbReference>
<evidence type="ECO:0000256" key="8">
    <source>
        <dbReference type="ARBA" id="ARBA00023065"/>
    </source>
</evidence>
<comment type="subcellular location">
    <subcellularLocation>
        <location evidence="1">Membrane</location>
        <topology evidence="1">Multi-pass membrane protein</topology>
    </subcellularLocation>
    <subcellularLocation>
        <location evidence="11">Mitochondrion inner membrane</location>
        <topology evidence="11">Multi-pass membrane protein</topology>
    </subcellularLocation>
</comment>
<keyword evidence="7 12" id="KW-1133">Transmembrane helix</keyword>
<keyword evidence="3" id="KW-0813">Transport</keyword>
<feature type="transmembrane region" description="Helical" evidence="12">
    <location>
        <begin position="37"/>
        <end position="54"/>
    </location>
</feature>
<evidence type="ECO:0000256" key="6">
    <source>
        <dbReference type="ARBA" id="ARBA00022781"/>
    </source>
</evidence>